<gene>
    <name evidence="2" type="ORF">FO470_04275</name>
</gene>
<dbReference type="InterPro" id="IPR025333">
    <property type="entry name" value="DUF4239"/>
</dbReference>
<keyword evidence="1" id="KW-0472">Membrane</keyword>
<reference evidence="2 3" key="1">
    <citation type="submission" date="2019-07" db="EMBL/GenBank/DDBJ databases">
        <authorList>
            <person name="Grouzdev D.S."/>
        </authorList>
    </citation>
    <scope>NUCLEOTIDE SEQUENCE [LARGE SCALE GENOMIC DNA]</scope>
    <source>
        <strain evidence="2 3">3C</strain>
    </source>
</reference>
<evidence type="ECO:0000313" key="2">
    <source>
        <dbReference type="EMBL" id="TSJ64492.1"/>
    </source>
</evidence>
<sequence length="261" mass="28112">MIDFAGFSLLGILFASLIAFALAIEFGRYLGRRARSAGGEHVSTLEGAVLGLLALMIGFTFAMSLSRHEARREAVLSEANSIVSAAMLARLLPEPRNIEALTLLSDYTGIRLSLKAQFLTPDSLRAAVERSNVIQEKLWRLGIGLADTDNAMVPTGLFIQSLGQVFDNQTSRVAALRSHVPDIVLFGLYGIAVTAIGLLGYGSGVRPYQPRLPAYLVGSLIALVMLLIHDLDRPGSGFIHVSQLPMEEAAEAIAEQLGRPR</sequence>
<keyword evidence="3" id="KW-1185">Reference proteome</keyword>
<feature type="transmembrane region" description="Helical" evidence="1">
    <location>
        <begin position="47"/>
        <end position="65"/>
    </location>
</feature>
<protein>
    <recommendedName>
        <fullName evidence="4">DUF4239 domain-containing protein</fullName>
    </recommendedName>
</protein>
<evidence type="ECO:0000313" key="3">
    <source>
        <dbReference type="Proteomes" id="UP000315321"/>
    </source>
</evidence>
<dbReference type="EMBL" id="VMBP01000001">
    <property type="protein sequence ID" value="TSJ64492.1"/>
    <property type="molecule type" value="Genomic_DNA"/>
</dbReference>
<dbReference type="RefSeq" id="WP_144341648.1">
    <property type="nucleotide sequence ID" value="NZ_VMBP01000001.1"/>
</dbReference>
<name>A0ABY3DVN4_9HYPH</name>
<dbReference type="Proteomes" id="UP000315321">
    <property type="component" value="Unassembled WGS sequence"/>
</dbReference>
<proteinExistence type="predicted"/>
<organism evidence="2 3">
    <name type="scientific">Ancylobacter moscoviensis</name>
    <dbReference type="NCBI Taxonomy" id="2597768"/>
    <lineage>
        <taxon>Bacteria</taxon>
        <taxon>Pseudomonadati</taxon>
        <taxon>Pseudomonadota</taxon>
        <taxon>Alphaproteobacteria</taxon>
        <taxon>Hyphomicrobiales</taxon>
        <taxon>Xanthobacteraceae</taxon>
        <taxon>Ancylobacter</taxon>
    </lineage>
</organism>
<comment type="caution">
    <text evidence="2">The sequence shown here is derived from an EMBL/GenBank/DDBJ whole genome shotgun (WGS) entry which is preliminary data.</text>
</comment>
<feature type="transmembrane region" description="Helical" evidence="1">
    <location>
        <begin position="214"/>
        <end position="231"/>
    </location>
</feature>
<accession>A0ABY3DVN4</accession>
<dbReference type="Pfam" id="PF14023">
    <property type="entry name" value="Bestrophin-like"/>
    <property type="match status" value="1"/>
</dbReference>
<evidence type="ECO:0008006" key="4">
    <source>
        <dbReference type="Google" id="ProtNLM"/>
    </source>
</evidence>
<keyword evidence="1" id="KW-1133">Transmembrane helix</keyword>
<keyword evidence="1" id="KW-0812">Transmembrane</keyword>
<evidence type="ECO:0000256" key="1">
    <source>
        <dbReference type="SAM" id="Phobius"/>
    </source>
</evidence>
<feature type="transmembrane region" description="Helical" evidence="1">
    <location>
        <begin position="183"/>
        <end position="202"/>
    </location>
</feature>